<dbReference type="GO" id="GO:0016787">
    <property type="term" value="F:hydrolase activity"/>
    <property type="evidence" value="ECO:0007669"/>
    <property type="project" value="UniProtKB-KW"/>
</dbReference>
<sequence>MGAAVAVAALAAWSALTTGTETGAAALPTPEERARATAERMAEHDIVDLPVTFTVTNDNDSRLPCNSDGGAYTLHGHLTAPRAVLTADGPAVTLYQHGQAAGEWFWRLDEQGAHHTEGMALLGQASLTLDRLGYGASERPDGMAMCLGGQAAMTSQVIAALRTGDYGVADTPDDPDLAQAPPAFDRVVLAGHHNGAQIAQITAYSYDGAAAPDALVLMGWSGIGLTDRANARFFGGLASCMQGGVPAATGTGPPENVPGQDAGYAYVDVGSANFRESAFHTPESEVALLAASLQNRTPCGDLGTQVEAVVTDTRNLHGIDLPVFFAFGEADSRVADVAQHAEGFTGAPETHMVSLPDSGHYFVMEPAGERLRAELADWLEAR</sequence>
<accession>A0ABY5D3G2</accession>
<proteinExistence type="predicted"/>
<keyword evidence="3" id="KW-1185">Reference proteome</keyword>
<keyword evidence="2" id="KW-0378">Hydrolase</keyword>
<evidence type="ECO:0000256" key="1">
    <source>
        <dbReference type="SAM" id="SignalP"/>
    </source>
</evidence>
<feature type="signal peptide" evidence="1">
    <location>
        <begin position="1"/>
        <end position="17"/>
    </location>
</feature>
<organism evidence="2 3">
    <name type="scientific">Nocardiopsis exhalans</name>
    <dbReference type="NCBI Taxonomy" id="163604"/>
    <lineage>
        <taxon>Bacteria</taxon>
        <taxon>Bacillati</taxon>
        <taxon>Actinomycetota</taxon>
        <taxon>Actinomycetes</taxon>
        <taxon>Streptosporangiales</taxon>
        <taxon>Nocardiopsidaceae</taxon>
        <taxon>Nocardiopsis</taxon>
    </lineage>
</organism>
<keyword evidence="1" id="KW-0732">Signal</keyword>
<gene>
    <name evidence="2" type="ORF">NE857_20435</name>
</gene>
<dbReference type="InterPro" id="IPR029058">
    <property type="entry name" value="AB_hydrolase_fold"/>
</dbReference>
<protein>
    <submittedName>
        <fullName evidence="2">Alpha/beta hydrolase</fullName>
    </submittedName>
</protein>
<dbReference type="EMBL" id="CP099837">
    <property type="protein sequence ID" value="USY17694.1"/>
    <property type="molecule type" value="Genomic_DNA"/>
</dbReference>
<dbReference type="SUPFAM" id="SSF53474">
    <property type="entry name" value="alpha/beta-Hydrolases"/>
    <property type="match status" value="1"/>
</dbReference>
<dbReference type="RefSeq" id="WP_254417216.1">
    <property type="nucleotide sequence ID" value="NZ_BAAAJB010000011.1"/>
</dbReference>
<name>A0ABY5D3G2_9ACTN</name>
<evidence type="ECO:0000313" key="3">
    <source>
        <dbReference type="Proteomes" id="UP001055940"/>
    </source>
</evidence>
<dbReference type="Proteomes" id="UP001055940">
    <property type="component" value="Chromosome"/>
</dbReference>
<evidence type="ECO:0000313" key="2">
    <source>
        <dbReference type="EMBL" id="USY17694.1"/>
    </source>
</evidence>
<reference evidence="2" key="1">
    <citation type="submission" date="2022-06" db="EMBL/GenBank/DDBJ databases">
        <authorList>
            <person name="Ping M."/>
        </authorList>
    </citation>
    <scope>NUCLEOTIDE SEQUENCE</scope>
    <source>
        <strain evidence="2">JCM11759T</strain>
    </source>
</reference>
<feature type="chain" id="PRO_5045464973" evidence="1">
    <location>
        <begin position="18"/>
        <end position="382"/>
    </location>
</feature>
<dbReference type="Gene3D" id="3.40.50.1820">
    <property type="entry name" value="alpha/beta hydrolase"/>
    <property type="match status" value="1"/>
</dbReference>